<accession>A0AAV2R6Q5</accession>
<dbReference type="AlphaFoldDB" id="A0AAV2R6Q5"/>
<evidence type="ECO:0000313" key="3">
    <source>
        <dbReference type="EMBL" id="CAL4115146.1"/>
    </source>
</evidence>
<dbReference type="SUPFAM" id="SSF90112">
    <property type="entry name" value="Neurotransmitter-gated ion-channel transmembrane pore"/>
    <property type="match status" value="1"/>
</dbReference>
<evidence type="ECO:0000259" key="2">
    <source>
        <dbReference type="Pfam" id="PF02932"/>
    </source>
</evidence>
<name>A0AAV2R6Q5_MEGNR</name>
<feature type="transmembrane region" description="Helical" evidence="1">
    <location>
        <begin position="12"/>
        <end position="33"/>
    </location>
</feature>
<feature type="non-terminal residue" evidence="3">
    <location>
        <position position="1"/>
    </location>
</feature>
<dbReference type="GO" id="GO:0004888">
    <property type="term" value="F:transmembrane signaling receptor activity"/>
    <property type="evidence" value="ECO:0007669"/>
    <property type="project" value="InterPro"/>
</dbReference>
<dbReference type="InterPro" id="IPR036719">
    <property type="entry name" value="Neuro-gated_channel_TM_sf"/>
</dbReference>
<proteinExistence type="predicted"/>
<sequence length="160" mass="18409">IQLQRRTIFSLFFFIMPGILINVCAIMVFALPAETGEKIMLGISSMLAMMVFLMAMTEKLPPTEKLPLAGIYYGVCIVMISFNVTCSVFVLNLNWAGRRGYNVPEKIRRFVWKAASKLRVRVPMAVRLSWRLDEEGEIDELFEELDNQEVFEDSDDEEDQ</sequence>
<keyword evidence="1" id="KW-0812">Transmembrane</keyword>
<dbReference type="CDD" id="cd19051">
    <property type="entry name" value="LGIC_TM_cation"/>
    <property type="match status" value="1"/>
</dbReference>
<dbReference type="PANTHER" id="PTHR18945">
    <property type="entry name" value="NEUROTRANSMITTER GATED ION CHANNEL"/>
    <property type="match status" value="1"/>
</dbReference>
<dbReference type="GO" id="GO:0005216">
    <property type="term" value="F:monoatomic ion channel activity"/>
    <property type="evidence" value="ECO:0007669"/>
    <property type="project" value="InterPro"/>
</dbReference>
<organism evidence="3 4">
    <name type="scientific">Meganyctiphanes norvegica</name>
    <name type="common">Northern krill</name>
    <name type="synonym">Thysanopoda norvegica</name>
    <dbReference type="NCBI Taxonomy" id="48144"/>
    <lineage>
        <taxon>Eukaryota</taxon>
        <taxon>Metazoa</taxon>
        <taxon>Ecdysozoa</taxon>
        <taxon>Arthropoda</taxon>
        <taxon>Crustacea</taxon>
        <taxon>Multicrustacea</taxon>
        <taxon>Malacostraca</taxon>
        <taxon>Eumalacostraca</taxon>
        <taxon>Eucarida</taxon>
        <taxon>Euphausiacea</taxon>
        <taxon>Euphausiidae</taxon>
        <taxon>Meganyctiphanes</taxon>
    </lineage>
</organism>
<keyword evidence="1" id="KW-1133">Transmembrane helix</keyword>
<dbReference type="Pfam" id="PF02932">
    <property type="entry name" value="Neur_chan_memb"/>
    <property type="match status" value="1"/>
</dbReference>
<feature type="transmembrane region" description="Helical" evidence="1">
    <location>
        <begin position="39"/>
        <end position="57"/>
    </location>
</feature>
<gene>
    <name evidence="3" type="ORF">MNOR_LOCUS20596</name>
</gene>
<dbReference type="InterPro" id="IPR038050">
    <property type="entry name" value="Neuro_actylchol_rec"/>
</dbReference>
<dbReference type="InterPro" id="IPR006201">
    <property type="entry name" value="Neur_channel"/>
</dbReference>
<feature type="domain" description="Neurotransmitter-gated ion-channel transmembrane" evidence="2">
    <location>
        <begin position="15"/>
        <end position="119"/>
    </location>
</feature>
<dbReference type="InterPro" id="IPR006029">
    <property type="entry name" value="Neurotrans-gated_channel_TM"/>
</dbReference>
<dbReference type="GO" id="GO:0016020">
    <property type="term" value="C:membrane"/>
    <property type="evidence" value="ECO:0007669"/>
    <property type="project" value="InterPro"/>
</dbReference>
<comment type="caution">
    <text evidence="3">The sequence shown here is derived from an EMBL/GenBank/DDBJ whole genome shotgun (WGS) entry which is preliminary data.</text>
</comment>
<dbReference type="EMBL" id="CAXKWB010016028">
    <property type="protein sequence ID" value="CAL4115146.1"/>
    <property type="molecule type" value="Genomic_DNA"/>
</dbReference>
<reference evidence="3 4" key="1">
    <citation type="submission" date="2024-05" db="EMBL/GenBank/DDBJ databases">
        <authorList>
            <person name="Wallberg A."/>
        </authorList>
    </citation>
    <scope>NUCLEOTIDE SEQUENCE [LARGE SCALE GENOMIC DNA]</scope>
</reference>
<evidence type="ECO:0000313" key="4">
    <source>
        <dbReference type="Proteomes" id="UP001497623"/>
    </source>
</evidence>
<feature type="transmembrane region" description="Helical" evidence="1">
    <location>
        <begin position="69"/>
        <end position="91"/>
    </location>
</feature>
<dbReference type="Gene3D" id="1.20.58.390">
    <property type="entry name" value="Neurotransmitter-gated ion-channel transmembrane domain"/>
    <property type="match status" value="1"/>
</dbReference>
<keyword evidence="1" id="KW-0472">Membrane</keyword>
<dbReference type="Proteomes" id="UP001497623">
    <property type="component" value="Unassembled WGS sequence"/>
</dbReference>
<protein>
    <recommendedName>
        <fullName evidence="2">Neurotransmitter-gated ion-channel transmembrane domain-containing protein</fullName>
    </recommendedName>
</protein>
<keyword evidence="4" id="KW-1185">Reference proteome</keyword>
<evidence type="ECO:0000256" key="1">
    <source>
        <dbReference type="SAM" id="Phobius"/>
    </source>
</evidence>
<feature type="non-terminal residue" evidence="3">
    <location>
        <position position="160"/>
    </location>
</feature>